<feature type="coiled-coil region" evidence="1">
    <location>
        <begin position="43"/>
        <end position="70"/>
    </location>
</feature>
<dbReference type="SUPFAM" id="SSF46565">
    <property type="entry name" value="Chaperone J-domain"/>
    <property type="match status" value="1"/>
</dbReference>
<dbReference type="Proteomes" id="UP000295357">
    <property type="component" value="Unassembled WGS sequence"/>
</dbReference>
<dbReference type="InterPro" id="IPR036869">
    <property type="entry name" value="J_dom_sf"/>
</dbReference>
<dbReference type="OrthoDB" id="9150739at2"/>
<name>A0A4R6N8J3_9BURK</name>
<reference evidence="2 3" key="1">
    <citation type="submission" date="2019-03" db="EMBL/GenBank/DDBJ databases">
        <title>Genomic Encyclopedia of Type Strains, Phase IV (KMG-IV): sequencing the most valuable type-strain genomes for metagenomic binning, comparative biology and taxonomic classification.</title>
        <authorList>
            <person name="Goeker M."/>
        </authorList>
    </citation>
    <scope>NUCLEOTIDE SEQUENCE [LARGE SCALE GENOMIC DNA]</scope>
    <source>
        <strain evidence="2 3">DSM 25082</strain>
    </source>
</reference>
<dbReference type="InterPro" id="IPR001623">
    <property type="entry name" value="DnaJ_domain"/>
</dbReference>
<comment type="caution">
    <text evidence="2">The sequence shown here is derived from an EMBL/GenBank/DDBJ whole genome shotgun (WGS) entry which is preliminary data.</text>
</comment>
<gene>
    <name evidence="2" type="ORF">DFR39_103398</name>
</gene>
<dbReference type="EMBL" id="SNXE01000003">
    <property type="protein sequence ID" value="TDP11467.1"/>
    <property type="molecule type" value="Genomic_DNA"/>
</dbReference>
<sequence length="301" mass="33737">MNGPLITRHDLERRHAALQDLRRYLAEQERDFERQRLGLQAFAQRYQAAVGALYQELDALEAQLQRSTEALLGSLLRQGIELGLPEAGPLTAGRLPEAQRPRMAQLARLEGLPPATALPPVPVGVDIAQWAPPTLKMLYRRAAMRIHPDRAANDAERREREQLMMAVNAAYAAGERWRLEAMLVAAGEDVLKVCGGQAQALRNWLAHCENLVQQRLRLVNDYLEALSGTGMYRLWRSVEQAEARGLDPLATMVMQLRAQVVERRKELYISARLKPDSSLARAFLHQRVGRQSGAPSRTGSC</sequence>
<dbReference type="AlphaFoldDB" id="A0A4R6N8J3"/>
<accession>A0A4R6N8J3</accession>
<dbReference type="Gene3D" id="1.10.287.110">
    <property type="entry name" value="DnaJ domain"/>
    <property type="match status" value="1"/>
</dbReference>
<dbReference type="RefSeq" id="WP_133603358.1">
    <property type="nucleotide sequence ID" value="NZ_JAUFPJ010000006.1"/>
</dbReference>
<protein>
    <recommendedName>
        <fullName evidence="4">J domain-containing protein</fullName>
    </recommendedName>
</protein>
<proteinExistence type="predicted"/>
<dbReference type="CDD" id="cd06257">
    <property type="entry name" value="DnaJ"/>
    <property type="match status" value="1"/>
</dbReference>
<evidence type="ECO:0000313" key="2">
    <source>
        <dbReference type="EMBL" id="TDP11467.1"/>
    </source>
</evidence>
<evidence type="ECO:0000313" key="3">
    <source>
        <dbReference type="Proteomes" id="UP000295357"/>
    </source>
</evidence>
<organism evidence="2 3">
    <name type="scientific">Roseateles asaccharophilus</name>
    <dbReference type="NCBI Taxonomy" id="582607"/>
    <lineage>
        <taxon>Bacteria</taxon>
        <taxon>Pseudomonadati</taxon>
        <taxon>Pseudomonadota</taxon>
        <taxon>Betaproteobacteria</taxon>
        <taxon>Burkholderiales</taxon>
        <taxon>Sphaerotilaceae</taxon>
        <taxon>Roseateles</taxon>
    </lineage>
</organism>
<keyword evidence="1" id="KW-0175">Coiled coil</keyword>
<evidence type="ECO:0008006" key="4">
    <source>
        <dbReference type="Google" id="ProtNLM"/>
    </source>
</evidence>
<keyword evidence="3" id="KW-1185">Reference proteome</keyword>
<evidence type="ECO:0000256" key="1">
    <source>
        <dbReference type="SAM" id="Coils"/>
    </source>
</evidence>